<evidence type="ECO:0008006" key="6">
    <source>
        <dbReference type="Google" id="ProtNLM"/>
    </source>
</evidence>
<protein>
    <recommendedName>
        <fullName evidence="6">PucR family transcriptional regulator</fullName>
    </recommendedName>
</protein>
<evidence type="ECO:0000259" key="2">
    <source>
        <dbReference type="Pfam" id="PF13556"/>
    </source>
</evidence>
<dbReference type="Proteomes" id="UP000238164">
    <property type="component" value="Chromosome 1"/>
</dbReference>
<proteinExistence type="inferred from homology"/>
<dbReference type="InterPro" id="IPR025736">
    <property type="entry name" value="PucR_C-HTH_dom"/>
</dbReference>
<evidence type="ECO:0000313" key="5">
    <source>
        <dbReference type="Proteomes" id="UP000238164"/>
    </source>
</evidence>
<dbReference type="OrthoDB" id="3246591at2"/>
<gene>
    <name evidence="4" type="ORF">MPLG2_1291</name>
</gene>
<dbReference type="PANTHER" id="PTHR33744">
    <property type="entry name" value="CARBOHYDRATE DIACID REGULATOR"/>
    <property type="match status" value="1"/>
</dbReference>
<dbReference type="EMBL" id="LT985188">
    <property type="protein sequence ID" value="SPD86327.1"/>
    <property type="molecule type" value="Genomic_DNA"/>
</dbReference>
<dbReference type="Pfam" id="PF17853">
    <property type="entry name" value="GGDEF_2"/>
    <property type="match status" value="1"/>
</dbReference>
<keyword evidence="5" id="KW-1185">Reference proteome</keyword>
<dbReference type="Gene3D" id="1.10.10.2840">
    <property type="entry name" value="PucR C-terminal helix-turn-helix domain"/>
    <property type="match status" value="1"/>
</dbReference>
<dbReference type="InterPro" id="IPR042070">
    <property type="entry name" value="PucR_C-HTH_sf"/>
</dbReference>
<dbReference type="InterPro" id="IPR051448">
    <property type="entry name" value="CdaR-like_regulators"/>
</dbReference>
<feature type="domain" description="PucR C-terminal helix-turn-helix" evidence="2">
    <location>
        <begin position="333"/>
        <end position="389"/>
    </location>
</feature>
<evidence type="ECO:0000256" key="1">
    <source>
        <dbReference type="ARBA" id="ARBA00006754"/>
    </source>
</evidence>
<name>A0A2N9JDY2_9ACTN</name>
<sequence length="397" mass="42468">MAAIPGIGRGWQPSARQRSTIAKRLTGAAAELTTQALAQIEERHPWFRELDAEHRSWVTLVARAGIDGFVQWFADEGRDANPSAVFDAAPRALMRRITLHQSVDLIRTTIDTVEGQLESVVGRGDRPLVFMGIVQYSREIAFGVAEVYARAAEARGGWDARLEALVVDAVIRGEADETVLSRASTLGWRSPAAITVTIGGAPAKDSAIDSIRRLVGERGFDLLASTQGDRLVLVLGGPSGTAGTALTVITDVAEHFGPGQIVVGPEVSDLVEAAMSARGALSGIRAADAWPSAPRPVAADDLLPERALAGDGHARRMLAREIYGQLRDAGADLLETLVAYLDNSGSVEATARALFVHPNTVRYRLRRIAEVSGYHPADARSAYVLRLSVTLGRLMTS</sequence>
<accession>A0A2N9JDY2</accession>
<reference evidence="4 5" key="1">
    <citation type="submission" date="2018-02" db="EMBL/GenBank/DDBJ databases">
        <authorList>
            <person name="Cohen D.B."/>
            <person name="Kent A.D."/>
        </authorList>
    </citation>
    <scope>NUCLEOTIDE SEQUENCE [LARGE SCALE GENOMIC DNA]</scope>
    <source>
        <strain evidence="4">1</strain>
    </source>
</reference>
<feature type="domain" description="CdaR GGDEF-like" evidence="3">
    <location>
        <begin position="173"/>
        <end position="285"/>
    </location>
</feature>
<dbReference type="KEGG" id="mgg:MPLG2_1291"/>
<organism evidence="4 5">
    <name type="scientific">Micropruina glycogenica</name>
    <dbReference type="NCBI Taxonomy" id="75385"/>
    <lineage>
        <taxon>Bacteria</taxon>
        <taxon>Bacillati</taxon>
        <taxon>Actinomycetota</taxon>
        <taxon>Actinomycetes</taxon>
        <taxon>Propionibacteriales</taxon>
        <taxon>Nocardioidaceae</taxon>
        <taxon>Micropruina</taxon>
    </lineage>
</organism>
<evidence type="ECO:0000313" key="4">
    <source>
        <dbReference type="EMBL" id="SPD86327.1"/>
    </source>
</evidence>
<dbReference type="RefSeq" id="WP_105185350.1">
    <property type="nucleotide sequence ID" value="NZ_BAAAGO010000018.1"/>
</dbReference>
<dbReference type="AlphaFoldDB" id="A0A2N9JDY2"/>
<dbReference type="Pfam" id="PF13556">
    <property type="entry name" value="HTH_30"/>
    <property type="match status" value="1"/>
</dbReference>
<dbReference type="PANTHER" id="PTHR33744:SF7">
    <property type="entry name" value="PUCR FAMILY TRANSCRIPTIONAL REGULATOR"/>
    <property type="match status" value="1"/>
</dbReference>
<dbReference type="InterPro" id="IPR041522">
    <property type="entry name" value="CdaR_GGDEF"/>
</dbReference>
<evidence type="ECO:0000259" key="3">
    <source>
        <dbReference type="Pfam" id="PF17853"/>
    </source>
</evidence>
<comment type="similarity">
    <text evidence="1">Belongs to the CdaR family.</text>
</comment>